<keyword evidence="3" id="KW-1185">Reference proteome</keyword>
<keyword evidence="1" id="KW-0472">Membrane</keyword>
<dbReference type="EMBL" id="JBHSMH010000011">
    <property type="protein sequence ID" value="MFC5468351.1"/>
    <property type="molecule type" value="Genomic_DNA"/>
</dbReference>
<proteinExistence type="predicted"/>
<dbReference type="RefSeq" id="WP_209748716.1">
    <property type="nucleotide sequence ID" value="NZ_JBHSMH010000011.1"/>
</dbReference>
<gene>
    <name evidence="2" type="ORF">ACFPPD_06440</name>
</gene>
<evidence type="ECO:0000313" key="2">
    <source>
        <dbReference type="EMBL" id="MFC5468351.1"/>
    </source>
</evidence>
<keyword evidence="1" id="KW-0812">Transmembrane</keyword>
<evidence type="ECO:0000256" key="1">
    <source>
        <dbReference type="SAM" id="Phobius"/>
    </source>
</evidence>
<feature type="transmembrane region" description="Helical" evidence="1">
    <location>
        <begin position="53"/>
        <end position="71"/>
    </location>
</feature>
<protein>
    <recommendedName>
        <fullName evidence="4">DUF4179 domain-containing protein</fullName>
    </recommendedName>
</protein>
<comment type="caution">
    <text evidence="2">The sequence shown here is derived from an EMBL/GenBank/DDBJ whole genome shotgun (WGS) entry which is preliminary data.</text>
</comment>
<name>A0ABW0LUH5_9BACL</name>
<reference evidence="3" key="1">
    <citation type="journal article" date="2019" name="Int. J. Syst. Evol. Microbiol.">
        <title>The Global Catalogue of Microorganisms (GCM) 10K type strain sequencing project: providing services to taxonomists for standard genome sequencing and annotation.</title>
        <authorList>
            <consortium name="The Broad Institute Genomics Platform"/>
            <consortium name="The Broad Institute Genome Sequencing Center for Infectious Disease"/>
            <person name="Wu L."/>
            <person name="Ma J."/>
        </authorList>
    </citation>
    <scope>NUCLEOTIDE SEQUENCE [LARGE SCALE GENOMIC DNA]</scope>
    <source>
        <strain evidence="3">CCUG 57113</strain>
    </source>
</reference>
<evidence type="ECO:0000313" key="3">
    <source>
        <dbReference type="Proteomes" id="UP001596105"/>
    </source>
</evidence>
<keyword evidence="1" id="KW-1133">Transmembrane helix</keyword>
<dbReference type="Proteomes" id="UP001596105">
    <property type="component" value="Unassembled WGS sequence"/>
</dbReference>
<sequence length="258" mass="28940">MTEHGYVNNAGKPDWYSGLKKPPFRTFGDKEMDAIANAVHTPRRSGRGRWKRTGSAIACIALSLAVLLAIADRWLLSDSSRLANEGSRWNMVQAMDAEFEIPSDWELVKTKNNHRDIRVGGETIGSFSAIPYGLISSQTFEAYYPKNAKLLFTDATMMAPVSNDGSDKQPPRVLPGTQTIRILFQLYDDDGKPSFIEDHYYMMKATFTYDLSFRTENVDHATIDRVLKSFAYVGNQTVKPCDSTGMICDYPTQEAARP</sequence>
<accession>A0ABW0LUH5</accession>
<organism evidence="2 3">
    <name type="scientific">Cohnella suwonensis</name>
    <dbReference type="NCBI Taxonomy" id="696072"/>
    <lineage>
        <taxon>Bacteria</taxon>
        <taxon>Bacillati</taxon>
        <taxon>Bacillota</taxon>
        <taxon>Bacilli</taxon>
        <taxon>Bacillales</taxon>
        <taxon>Paenibacillaceae</taxon>
        <taxon>Cohnella</taxon>
    </lineage>
</organism>
<evidence type="ECO:0008006" key="4">
    <source>
        <dbReference type="Google" id="ProtNLM"/>
    </source>
</evidence>